<sequence length="339" mass="38772">MRLISFDLQQSEFSTLKLLTFWTNNAIWAQDGSGIVYTEAPPATKLLLDHGMDKTSVIVSQSNYLCCDITRASDGVNYLFTSRDSDFDLQWLLEPYFKLDNSTSYEMLPIFSHHSETIFFVSKRSGRSQLYAQEMGKAARAISNFNSHLMIQNLALSTDDHHFLFSSGNQIYLFDQLGKEKTIDSSEQISHIDWLSENIFAISFQTKTGYQVKLYDIDFNLVQSLDSNWVRAFSDFSMPDITFLLDKTGKIYKTSISQPFKPDLVQNIEINPTNNFKMDRELIYEMDNLSGTMRIKNLNGIIVNEFSYLENLGFDVKDGKIIVGVKTHSSSELMSTLPQ</sequence>
<dbReference type="Gene3D" id="2.120.10.30">
    <property type="entry name" value="TolB, C-terminal domain"/>
    <property type="match status" value="1"/>
</dbReference>
<proteinExistence type="predicted"/>
<organism evidence="1 2">
    <name type="scientific">Pseudoalteromonas xiamenensis</name>
    <dbReference type="NCBI Taxonomy" id="882626"/>
    <lineage>
        <taxon>Bacteria</taxon>
        <taxon>Pseudomonadati</taxon>
        <taxon>Pseudomonadota</taxon>
        <taxon>Gammaproteobacteria</taxon>
        <taxon>Alteromonadales</taxon>
        <taxon>Pseudoalteromonadaceae</taxon>
        <taxon>Pseudoalteromonas</taxon>
    </lineage>
</organism>
<dbReference type="KEGG" id="pxi:J5O05_17385"/>
<accession>A0A975HME7</accession>
<dbReference type="SUPFAM" id="SSF82171">
    <property type="entry name" value="DPP6 N-terminal domain-like"/>
    <property type="match status" value="1"/>
</dbReference>
<reference evidence="1" key="1">
    <citation type="submission" date="2021-03" db="EMBL/GenBank/DDBJ databases">
        <title>Complete Genome of Pseudoalteromonas xiamenensis STKMTI.2, a new potential marine bacterium producing anti-Vibrio compounds.</title>
        <authorList>
            <person name="Handayani D.P."/>
            <person name="Isnansetyo A."/>
            <person name="Istiqomah I."/>
            <person name="Jumina J."/>
        </authorList>
    </citation>
    <scope>NUCLEOTIDE SEQUENCE</scope>
    <source>
        <strain evidence="1">STKMTI.2</strain>
        <plasmid evidence="1">unnamed4</plasmid>
    </source>
</reference>
<dbReference type="Proteomes" id="UP000664904">
    <property type="component" value="Plasmid unnamed4"/>
</dbReference>
<dbReference type="RefSeq" id="WP_208844648.1">
    <property type="nucleotide sequence ID" value="NZ_CP072134.1"/>
</dbReference>
<evidence type="ECO:0000313" key="2">
    <source>
        <dbReference type="Proteomes" id="UP000664904"/>
    </source>
</evidence>
<keyword evidence="2" id="KW-1185">Reference proteome</keyword>
<name>A0A975HME7_9GAMM</name>
<evidence type="ECO:0000313" key="1">
    <source>
        <dbReference type="EMBL" id="QTH73029.1"/>
    </source>
</evidence>
<keyword evidence="1" id="KW-0614">Plasmid</keyword>
<gene>
    <name evidence="1" type="ORF">J5O05_17385</name>
</gene>
<geneLocation type="plasmid" evidence="1 2">
    <name>unnamed4</name>
</geneLocation>
<dbReference type="InterPro" id="IPR011042">
    <property type="entry name" value="6-blade_b-propeller_TolB-like"/>
</dbReference>
<dbReference type="EMBL" id="CP072134">
    <property type="protein sequence ID" value="QTH73029.1"/>
    <property type="molecule type" value="Genomic_DNA"/>
</dbReference>
<protein>
    <submittedName>
        <fullName evidence="1">Uncharacterized protein</fullName>
    </submittedName>
</protein>
<dbReference type="AlphaFoldDB" id="A0A975HME7"/>